<dbReference type="EMBL" id="ACDE02000013">
    <property type="protein sequence ID" value="EEO39740.1"/>
    <property type="molecule type" value="Genomic_DNA"/>
</dbReference>
<comment type="caution">
    <text evidence="9">The sequence shown here is derived from an EMBL/GenBank/DDBJ whole genome shotgun (WGS) entry which is preliminary data.</text>
</comment>
<dbReference type="PRINTS" id="PR00397">
    <property type="entry name" value="SIROHAEM"/>
</dbReference>
<dbReference type="GO" id="GO:0016002">
    <property type="term" value="F:sulfite reductase activity"/>
    <property type="evidence" value="ECO:0007669"/>
    <property type="project" value="TreeGrafter"/>
</dbReference>
<dbReference type="InterPro" id="IPR045854">
    <property type="entry name" value="NO2/SO3_Rdtase_4Fe4S_sf"/>
</dbReference>
<dbReference type="InterPro" id="IPR006067">
    <property type="entry name" value="NO2/SO3_Rdtase_4Fe4S_dom"/>
</dbReference>
<sequence length="324" mass="36979">MIRDLNTRKVMKNAFRITKTKYKTALRVRVPGGLIDPECLMLVSQISSKYGDGQIHITTRQGFEILGIDMKDMPAVNEMAQPLIEKLNINQDEKGKGYSAAGTRNVSACIGNKVCPKAQYNTTNFARRIEKAIFPNDLHFKVALTGCPNDCIKARMHDFGIIGTCLPEYEMDRCVACGACVKKCKKVSVEALKMENNKIVRDANKCIGCGECVINCPMSAWTRSPKKYYKLMIMGRTGKKKPRLAEDWLRWVDEDSIVKIIENTYQYVKEYISKDAPNGKEHIGYIVDRTGFQEFRKWALKDVNLPKETVERQNIYWSGPKYDY</sequence>
<dbReference type="InterPro" id="IPR005117">
    <property type="entry name" value="NiRdtase/SiRdtase_haem-b_fer"/>
</dbReference>
<evidence type="ECO:0000256" key="4">
    <source>
        <dbReference type="ARBA" id="ARBA00022723"/>
    </source>
</evidence>
<dbReference type="HOGENOM" id="CLU_072599_1_0_0"/>
<evidence type="ECO:0000256" key="7">
    <source>
        <dbReference type="ARBA" id="ARBA00023014"/>
    </source>
</evidence>
<dbReference type="Proteomes" id="UP000004925">
    <property type="component" value="Unassembled WGS sequence"/>
</dbReference>
<evidence type="ECO:0000256" key="1">
    <source>
        <dbReference type="ARBA" id="ARBA00010429"/>
    </source>
</evidence>
<feature type="domain" description="4Fe-4S ferredoxin-type" evidence="8">
    <location>
        <begin position="197"/>
        <end position="226"/>
    </location>
</feature>
<dbReference type="GO" id="GO:0020037">
    <property type="term" value="F:heme binding"/>
    <property type="evidence" value="ECO:0007669"/>
    <property type="project" value="InterPro"/>
</dbReference>
<comment type="similarity">
    <text evidence="1">Belongs to the nitrite and sulfite reductase 4Fe-4S domain family.</text>
</comment>
<dbReference type="PANTHER" id="PTHR11493">
    <property type="entry name" value="SULFITE REDUCTASE [NADPH] SUBUNIT BETA-RELATED"/>
    <property type="match status" value="1"/>
</dbReference>
<dbReference type="InterPro" id="IPR017896">
    <property type="entry name" value="4Fe4S_Fe-S-bd"/>
</dbReference>
<reference evidence="9 10" key="1">
    <citation type="submission" date="2011-10" db="EMBL/GenBank/DDBJ databases">
        <title>The Genome Sequence of Fusobacterium sp. 4_1_13.</title>
        <authorList>
            <consortium name="The Broad Institute Genome Sequencing Platform"/>
            <person name="Earl A."/>
            <person name="Ward D."/>
            <person name="Feldgarden M."/>
            <person name="Gevers D."/>
            <person name="Strauss J."/>
            <person name="Ambrose C."/>
            <person name="Allen-Vercoe E."/>
            <person name="Young S.K."/>
            <person name="Zeng Q."/>
            <person name="Gargeya S."/>
            <person name="Fitzgerald M."/>
            <person name="Haas B."/>
            <person name="Abouelleil A."/>
            <person name="Alvarado L."/>
            <person name="Arachchi H.M."/>
            <person name="Berlin A."/>
            <person name="Brown A."/>
            <person name="Chapman S.B."/>
            <person name="Chen Z."/>
            <person name="Dunbar C."/>
            <person name="Freedman E."/>
            <person name="Gearin G."/>
            <person name="Goldberg J."/>
            <person name="Griggs A."/>
            <person name="Gujja S."/>
            <person name="Heiman D."/>
            <person name="Howarth C."/>
            <person name="Larson L."/>
            <person name="Lui A."/>
            <person name="MacDonald P.J."/>
            <person name="Montmayeur A."/>
            <person name="Murphy C."/>
            <person name="Neiman D."/>
            <person name="Pearson M."/>
            <person name="Priest M."/>
            <person name="Roberts A."/>
            <person name="Saif S."/>
            <person name="Shea T."/>
            <person name="Shenoy N."/>
            <person name="Sisk P."/>
            <person name="Stolte C."/>
            <person name="Sykes S."/>
            <person name="Wortman J."/>
            <person name="Nusbaum C."/>
            <person name="Birren B."/>
        </authorList>
    </citation>
    <scope>NUCLEOTIDE SEQUENCE [LARGE SCALE GENOMIC DNA]</scope>
    <source>
        <strain evidence="9 10">4_1_13</strain>
    </source>
</reference>
<dbReference type="GO" id="GO:0009337">
    <property type="term" value="C:sulfite reductase complex (NADPH)"/>
    <property type="evidence" value="ECO:0007669"/>
    <property type="project" value="TreeGrafter"/>
</dbReference>
<protein>
    <submittedName>
        <fullName evidence="9">Sulfite reductase, subunit C</fullName>
    </submittedName>
</protein>
<name>A0A0M1VSY8_FUSVC</name>
<evidence type="ECO:0000259" key="8">
    <source>
        <dbReference type="PROSITE" id="PS51379"/>
    </source>
</evidence>
<proteinExistence type="inferred from homology"/>
<dbReference type="SUPFAM" id="SSF54862">
    <property type="entry name" value="4Fe-4S ferredoxins"/>
    <property type="match status" value="1"/>
</dbReference>
<evidence type="ECO:0000313" key="10">
    <source>
        <dbReference type="Proteomes" id="UP000004925"/>
    </source>
</evidence>
<dbReference type="GO" id="GO:0051539">
    <property type="term" value="F:4 iron, 4 sulfur cluster binding"/>
    <property type="evidence" value="ECO:0007669"/>
    <property type="project" value="UniProtKB-KW"/>
</dbReference>
<dbReference type="Gene3D" id="3.90.480.10">
    <property type="entry name" value="Sulfite Reductase Hemoprotein,Domain 2"/>
    <property type="match status" value="1"/>
</dbReference>
<gene>
    <name evidence="9" type="ORF">FSCG_00453</name>
</gene>
<dbReference type="AlphaFoldDB" id="A0A0M1VSY8"/>
<dbReference type="Pfam" id="PF00037">
    <property type="entry name" value="Fer4"/>
    <property type="match status" value="1"/>
</dbReference>
<evidence type="ECO:0000256" key="2">
    <source>
        <dbReference type="ARBA" id="ARBA00022485"/>
    </source>
</evidence>
<dbReference type="SUPFAM" id="SSF56014">
    <property type="entry name" value="Nitrite and sulphite reductase 4Fe-4S domain-like"/>
    <property type="match status" value="1"/>
</dbReference>
<feature type="domain" description="4Fe-4S ferredoxin-type" evidence="8">
    <location>
        <begin position="165"/>
        <end position="194"/>
    </location>
</feature>
<dbReference type="Pfam" id="PF03460">
    <property type="entry name" value="NIR_SIR_ferr"/>
    <property type="match status" value="1"/>
</dbReference>
<dbReference type="InterPro" id="IPR014261">
    <property type="entry name" value="Sulphite_reductase_C"/>
</dbReference>
<keyword evidence="6" id="KW-0408">Iron</keyword>
<dbReference type="PROSITE" id="PS00198">
    <property type="entry name" value="4FE4S_FER_1"/>
    <property type="match status" value="1"/>
</dbReference>
<dbReference type="PROSITE" id="PS00365">
    <property type="entry name" value="NIR_SIR"/>
    <property type="match status" value="1"/>
</dbReference>
<dbReference type="NCBIfam" id="TIGR02912">
    <property type="entry name" value="sulfite_red_C"/>
    <property type="match status" value="1"/>
</dbReference>
<evidence type="ECO:0000256" key="5">
    <source>
        <dbReference type="ARBA" id="ARBA00023002"/>
    </source>
</evidence>
<organism evidence="9 10">
    <name type="scientific">Fusobacterium vincentii 4_1_13</name>
    <dbReference type="NCBI Taxonomy" id="469606"/>
    <lineage>
        <taxon>Bacteria</taxon>
        <taxon>Fusobacteriati</taxon>
        <taxon>Fusobacteriota</taxon>
        <taxon>Fusobacteriia</taxon>
        <taxon>Fusobacteriales</taxon>
        <taxon>Fusobacteriaceae</taxon>
        <taxon>Fusobacterium</taxon>
    </lineage>
</organism>
<evidence type="ECO:0000256" key="3">
    <source>
        <dbReference type="ARBA" id="ARBA00022617"/>
    </source>
</evidence>
<keyword evidence="3" id="KW-0349">Heme</keyword>
<keyword evidence="2" id="KW-0004">4Fe-4S</keyword>
<evidence type="ECO:0000256" key="6">
    <source>
        <dbReference type="ARBA" id="ARBA00023004"/>
    </source>
</evidence>
<dbReference type="InterPro" id="IPR017900">
    <property type="entry name" value="4Fe4S_Fe_S_CS"/>
</dbReference>
<keyword evidence="7" id="KW-0411">Iron-sulfur</keyword>
<dbReference type="RefSeq" id="WP_008802629.1">
    <property type="nucleotide sequence ID" value="NZ_KQ235735.1"/>
</dbReference>
<dbReference type="Gene3D" id="3.30.413.10">
    <property type="entry name" value="Sulfite Reductase Hemoprotein, domain 1"/>
    <property type="match status" value="1"/>
</dbReference>
<dbReference type="GO" id="GO:0000103">
    <property type="term" value="P:sulfate assimilation"/>
    <property type="evidence" value="ECO:0007669"/>
    <property type="project" value="TreeGrafter"/>
</dbReference>
<dbReference type="eggNOG" id="COG2221">
    <property type="taxonomic scope" value="Bacteria"/>
</dbReference>
<keyword evidence="5" id="KW-0560">Oxidoreductase</keyword>
<dbReference type="GO" id="GO:0050311">
    <property type="term" value="F:sulfite reductase (ferredoxin) activity"/>
    <property type="evidence" value="ECO:0007669"/>
    <property type="project" value="TreeGrafter"/>
</dbReference>
<dbReference type="InterPro" id="IPR006066">
    <property type="entry name" value="NO2/SO3_Rdtase_FeS/sirohaem_BS"/>
</dbReference>
<dbReference type="GO" id="GO:0046872">
    <property type="term" value="F:metal ion binding"/>
    <property type="evidence" value="ECO:0007669"/>
    <property type="project" value="UniProtKB-KW"/>
</dbReference>
<dbReference type="InterPro" id="IPR036136">
    <property type="entry name" value="Nit/Sulf_reduc_fer-like_dom_sf"/>
</dbReference>
<keyword evidence="4" id="KW-0479">Metal-binding</keyword>
<evidence type="ECO:0000313" key="9">
    <source>
        <dbReference type="EMBL" id="EEO39740.1"/>
    </source>
</evidence>
<dbReference type="PROSITE" id="PS51379">
    <property type="entry name" value="4FE4S_FER_2"/>
    <property type="match status" value="2"/>
</dbReference>
<dbReference type="SUPFAM" id="SSF55124">
    <property type="entry name" value="Nitrite/Sulfite reductase N-terminal domain-like"/>
    <property type="match status" value="1"/>
</dbReference>
<accession>A0A0M1VSY8</accession>
<dbReference type="PANTHER" id="PTHR11493:SF54">
    <property type="entry name" value="ANAEROBIC SULFITE REDUCTASE SUBUNIT C"/>
    <property type="match status" value="1"/>
</dbReference>
<dbReference type="Pfam" id="PF01077">
    <property type="entry name" value="NIR_SIR"/>
    <property type="match status" value="1"/>
</dbReference>
<dbReference type="InterPro" id="IPR045169">
    <property type="entry name" value="NO2/SO3_Rdtase_4Fe4S_prot"/>
</dbReference>
<dbReference type="Gene3D" id="3.30.70.20">
    <property type="match status" value="1"/>
</dbReference>